<keyword evidence="3 8" id="KW-0349">Heme</keyword>
<comment type="cofactor">
    <cofactor evidence="8">
        <name>FMN</name>
        <dbReference type="ChEBI" id="CHEBI:58210"/>
    </cofactor>
    <text evidence="8">Binds 1 FMN per subunit.</text>
</comment>
<evidence type="ECO:0000259" key="9">
    <source>
        <dbReference type="Pfam" id="PF01794"/>
    </source>
</evidence>
<evidence type="ECO:0000313" key="10">
    <source>
        <dbReference type="EMBL" id="AHE97778.1"/>
    </source>
</evidence>
<dbReference type="EMBL" id="CP007029">
    <property type="protein sequence ID" value="AHE97778.1"/>
    <property type="molecule type" value="Genomic_DNA"/>
</dbReference>
<comment type="similarity">
    <text evidence="8">Belongs to the MsrQ family.</text>
</comment>
<accession>W0DLA9</accession>
<feature type="transmembrane region" description="Helical" evidence="8">
    <location>
        <begin position="123"/>
        <end position="141"/>
    </location>
</feature>
<reference evidence="10 11" key="1">
    <citation type="submission" date="2013-12" db="EMBL/GenBank/DDBJ databases">
        <authorList>
            <consortium name="DOE Joint Genome Institute"/>
            <person name="Muyzer G."/>
            <person name="Huntemann M."/>
            <person name="Han J."/>
            <person name="Chen A."/>
            <person name="Kyrpides N."/>
            <person name="Mavromatis K."/>
            <person name="Markowitz V."/>
            <person name="Palaniappan K."/>
            <person name="Ivanova N."/>
            <person name="Schaumberg A."/>
            <person name="Pati A."/>
            <person name="Liolios K."/>
            <person name="Nordberg H.P."/>
            <person name="Cantor M.N."/>
            <person name="Hua S.X."/>
            <person name="Woyke T."/>
        </authorList>
    </citation>
    <scope>NUCLEOTIDE SEQUENCE [LARGE SCALE GENOMIC DNA]</scope>
    <source>
        <strain evidence="10 11">ARh 1</strain>
    </source>
</reference>
<dbReference type="GO" id="GO:0009055">
    <property type="term" value="F:electron transfer activity"/>
    <property type="evidence" value="ECO:0007669"/>
    <property type="project" value="UniProtKB-UniRule"/>
</dbReference>
<feature type="transmembrane region" description="Helical" evidence="8">
    <location>
        <begin position="91"/>
        <end position="117"/>
    </location>
</feature>
<proteinExistence type="inferred from homology"/>
<evidence type="ECO:0000256" key="3">
    <source>
        <dbReference type="ARBA" id="ARBA00022617"/>
    </source>
</evidence>
<organism evidence="10 11">
    <name type="scientific">Thioalkalivibrio paradoxus ARh 1</name>
    <dbReference type="NCBI Taxonomy" id="713585"/>
    <lineage>
        <taxon>Bacteria</taxon>
        <taxon>Pseudomonadati</taxon>
        <taxon>Pseudomonadota</taxon>
        <taxon>Gammaproteobacteria</taxon>
        <taxon>Chromatiales</taxon>
        <taxon>Ectothiorhodospiraceae</taxon>
        <taxon>Thioalkalivibrio</taxon>
    </lineage>
</organism>
<evidence type="ECO:0000313" key="11">
    <source>
        <dbReference type="Proteomes" id="UP000005289"/>
    </source>
</evidence>
<dbReference type="InterPro" id="IPR022837">
    <property type="entry name" value="MsrQ-like"/>
</dbReference>
<dbReference type="GO" id="GO:0020037">
    <property type="term" value="F:heme binding"/>
    <property type="evidence" value="ECO:0007669"/>
    <property type="project" value="UniProtKB-UniRule"/>
</dbReference>
<dbReference type="GO" id="GO:0046872">
    <property type="term" value="F:metal ion binding"/>
    <property type="evidence" value="ECO:0007669"/>
    <property type="project" value="UniProtKB-KW"/>
</dbReference>
<dbReference type="InterPro" id="IPR013130">
    <property type="entry name" value="Fe3_Rdtase_TM_dom"/>
</dbReference>
<dbReference type="PANTHER" id="PTHR36964">
    <property type="entry name" value="PROTEIN-METHIONINE-SULFOXIDE REDUCTASE HEME-BINDING SUBUNIT MSRQ"/>
    <property type="match status" value="1"/>
</dbReference>
<feature type="domain" description="Ferric oxidoreductase" evidence="9">
    <location>
        <begin position="57"/>
        <end position="170"/>
    </location>
</feature>
<feature type="transmembrane region" description="Helical" evidence="8">
    <location>
        <begin position="52"/>
        <end position="70"/>
    </location>
</feature>
<keyword evidence="4 8" id="KW-0812">Transmembrane</keyword>
<evidence type="ECO:0000256" key="6">
    <source>
        <dbReference type="ARBA" id="ARBA00023004"/>
    </source>
</evidence>
<dbReference type="GO" id="GO:0010181">
    <property type="term" value="F:FMN binding"/>
    <property type="evidence" value="ECO:0007669"/>
    <property type="project" value="UniProtKB-UniRule"/>
</dbReference>
<gene>
    <name evidence="8" type="primary">msrQ</name>
    <name evidence="10" type="ORF">THITH_05345</name>
</gene>
<dbReference type="GO" id="GO:0030091">
    <property type="term" value="P:protein repair"/>
    <property type="evidence" value="ECO:0007669"/>
    <property type="project" value="UniProtKB-UniRule"/>
</dbReference>
<dbReference type="OrthoDB" id="9788328at2"/>
<comment type="function">
    <text evidence="8">Part of the MsrPQ system that repairs oxidized periplasmic proteins containing methionine sulfoxide residues (Met-O), using respiratory chain electrons. Thus protects these proteins from oxidative-stress damage caused by reactive species of oxygen and chlorine generated by the host defense mechanisms. MsrPQ is essential for the maintenance of envelope integrity under bleach stress, rescuing a wide series of structurally unrelated periplasmic proteins from methionine oxidation. MsrQ provides electrons for reduction to the reductase catalytic subunit MsrP, using the quinone pool of the respiratory chain.</text>
</comment>
<dbReference type="GO" id="GO:0005886">
    <property type="term" value="C:plasma membrane"/>
    <property type="evidence" value="ECO:0007669"/>
    <property type="project" value="UniProtKB-SubCell"/>
</dbReference>
<dbReference type="STRING" id="713585.THITH_05345"/>
<comment type="subunit">
    <text evidence="8">Heterodimer of a catalytic subunit (MsrP) and a heme-binding subunit (MsrQ).</text>
</comment>
<evidence type="ECO:0000256" key="2">
    <source>
        <dbReference type="ARBA" id="ARBA00022448"/>
    </source>
</evidence>
<sequence>MHGRARSGRRSAALPPLAWWLVLSVGVLPAAWLAARVAGAFGGLGVNPIERLLADTGTVAMIALLVALSVTPLRRLTGWAAIGRLRRMLGLLAFAYASTHFVVWFGVDLFFDLVLILDDLTTRPYAMAGFGAWLILLLLALTSTRRAVALLGRHWVRLHRAVYLAGVLAVVHVVWLTRADYRDAMLYALVLGLLLGLRVVWTLKQRRRARGEPARNGVR</sequence>
<evidence type="ECO:0000256" key="7">
    <source>
        <dbReference type="ARBA" id="ARBA00023136"/>
    </source>
</evidence>
<evidence type="ECO:0000256" key="5">
    <source>
        <dbReference type="ARBA" id="ARBA00022989"/>
    </source>
</evidence>
<dbReference type="PANTHER" id="PTHR36964:SF1">
    <property type="entry name" value="PROTEIN-METHIONINE-SULFOXIDE REDUCTASE HEME-BINDING SUBUNIT MSRQ"/>
    <property type="match status" value="1"/>
</dbReference>
<dbReference type="KEGG" id="tti:THITH_05345"/>
<keyword evidence="8" id="KW-1003">Cell membrane</keyword>
<keyword evidence="8" id="KW-0285">Flavoprotein</keyword>
<keyword evidence="5 8" id="KW-1133">Transmembrane helix</keyword>
<evidence type="ECO:0000256" key="1">
    <source>
        <dbReference type="ARBA" id="ARBA00004141"/>
    </source>
</evidence>
<protein>
    <recommendedName>
        <fullName evidence="8">Protein-methionine-sulfoxide reductase heme-binding subunit MsrQ</fullName>
    </recommendedName>
    <alternativeName>
        <fullName evidence="8">Flavocytochrome MsrQ</fullName>
    </alternativeName>
</protein>
<comment type="subcellular location">
    <subcellularLocation>
        <location evidence="8">Cell membrane</location>
        <topology evidence="8">Multi-pass membrane protein</topology>
    </subcellularLocation>
    <subcellularLocation>
        <location evidence="1">Membrane</location>
        <topology evidence="1">Multi-pass membrane protein</topology>
    </subcellularLocation>
</comment>
<keyword evidence="7 8" id="KW-0472">Membrane</keyword>
<keyword evidence="8" id="KW-0288">FMN</keyword>
<feature type="transmembrane region" description="Helical" evidence="8">
    <location>
        <begin position="12"/>
        <end position="32"/>
    </location>
</feature>
<keyword evidence="8" id="KW-0249">Electron transport</keyword>
<dbReference type="GO" id="GO:0016679">
    <property type="term" value="F:oxidoreductase activity, acting on diphenols and related substances as donors"/>
    <property type="evidence" value="ECO:0007669"/>
    <property type="project" value="TreeGrafter"/>
</dbReference>
<feature type="transmembrane region" description="Helical" evidence="8">
    <location>
        <begin position="161"/>
        <end position="178"/>
    </location>
</feature>
<keyword evidence="6 8" id="KW-0408">Iron</keyword>
<dbReference type="Pfam" id="PF01794">
    <property type="entry name" value="Ferric_reduct"/>
    <property type="match status" value="1"/>
</dbReference>
<evidence type="ECO:0000256" key="4">
    <source>
        <dbReference type="ARBA" id="ARBA00022692"/>
    </source>
</evidence>
<dbReference type="RefSeq" id="WP_006748769.1">
    <property type="nucleotide sequence ID" value="NZ_CP007029.1"/>
</dbReference>
<evidence type="ECO:0000256" key="8">
    <source>
        <dbReference type="HAMAP-Rule" id="MF_01207"/>
    </source>
</evidence>
<name>W0DLA9_9GAMM</name>
<keyword evidence="2 8" id="KW-0813">Transport</keyword>
<comment type="cofactor">
    <cofactor evidence="8">
        <name>heme b</name>
        <dbReference type="ChEBI" id="CHEBI:60344"/>
    </cofactor>
    <text evidence="8">Binds 1 heme b (iron(II)-protoporphyrin IX) group per subunit.</text>
</comment>
<dbReference type="Proteomes" id="UP000005289">
    <property type="component" value="Chromosome"/>
</dbReference>
<feature type="transmembrane region" description="Helical" evidence="8">
    <location>
        <begin position="184"/>
        <end position="201"/>
    </location>
</feature>
<dbReference type="HAMAP" id="MF_01207">
    <property type="entry name" value="MsrQ"/>
    <property type="match status" value="1"/>
</dbReference>
<keyword evidence="11" id="KW-1185">Reference proteome</keyword>
<dbReference type="AlphaFoldDB" id="W0DLA9"/>
<dbReference type="HOGENOM" id="CLU_080662_0_0_6"/>
<keyword evidence="8" id="KW-0479">Metal-binding</keyword>